<dbReference type="InterPro" id="IPR036291">
    <property type="entry name" value="NAD(P)-bd_dom_sf"/>
</dbReference>
<dbReference type="GO" id="GO:0016491">
    <property type="term" value="F:oxidoreductase activity"/>
    <property type="evidence" value="ECO:0007669"/>
    <property type="project" value="UniProtKB-KW"/>
</dbReference>
<dbReference type="PANTHER" id="PTHR44196:SF1">
    <property type="entry name" value="DEHYDROGENASE_REDUCTASE SDR FAMILY MEMBER 7B"/>
    <property type="match status" value="1"/>
</dbReference>
<dbReference type="GO" id="GO:0016020">
    <property type="term" value="C:membrane"/>
    <property type="evidence" value="ECO:0007669"/>
    <property type="project" value="TreeGrafter"/>
</dbReference>
<dbReference type="Gene3D" id="3.40.50.720">
    <property type="entry name" value="NAD(P)-binding Rossmann-like Domain"/>
    <property type="match status" value="1"/>
</dbReference>
<reference evidence="4" key="1">
    <citation type="submission" date="2020-02" db="EMBL/GenBank/DDBJ databases">
        <authorList>
            <person name="Meier V. D."/>
        </authorList>
    </citation>
    <scope>NUCLEOTIDE SEQUENCE</scope>
    <source>
        <strain evidence="4">AVDCRST_MAG84</strain>
    </source>
</reference>
<accession>A0A6J4MHU6</accession>
<evidence type="ECO:0000313" key="4">
    <source>
        <dbReference type="EMBL" id="CAA9359803.1"/>
    </source>
</evidence>
<protein>
    <submittedName>
        <fullName evidence="4">Oxidoreductase</fullName>
    </submittedName>
</protein>
<keyword evidence="2" id="KW-0560">Oxidoreductase</keyword>
<evidence type="ECO:0000256" key="2">
    <source>
        <dbReference type="ARBA" id="ARBA00023002"/>
    </source>
</evidence>
<dbReference type="PRINTS" id="PR00080">
    <property type="entry name" value="SDRFAMILY"/>
</dbReference>
<organism evidence="4">
    <name type="scientific">uncultured Microcoleus sp</name>
    <dbReference type="NCBI Taxonomy" id="259945"/>
    <lineage>
        <taxon>Bacteria</taxon>
        <taxon>Bacillati</taxon>
        <taxon>Cyanobacteriota</taxon>
        <taxon>Cyanophyceae</taxon>
        <taxon>Oscillatoriophycideae</taxon>
        <taxon>Oscillatoriales</taxon>
        <taxon>Microcoleaceae</taxon>
        <taxon>Microcoleus</taxon>
        <taxon>environmental samples</taxon>
    </lineage>
</organism>
<gene>
    <name evidence="4" type="ORF">AVDCRST_MAG84-3411</name>
</gene>
<dbReference type="FunFam" id="3.40.50.720:FF:000084">
    <property type="entry name" value="Short-chain dehydrogenase reductase"/>
    <property type="match status" value="1"/>
</dbReference>
<evidence type="ECO:0000256" key="3">
    <source>
        <dbReference type="RuleBase" id="RU000363"/>
    </source>
</evidence>
<comment type="similarity">
    <text evidence="1 3">Belongs to the short-chain dehydrogenases/reductases (SDR) family.</text>
</comment>
<proteinExistence type="inferred from homology"/>
<dbReference type="CDD" id="cd05233">
    <property type="entry name" value="SDR_c"/>
    <property type="match status" value="1"/>
</dbReference>
<dbReference type="InterPro" id="IPR020904">
    <property type="entry name" value="Sc_DH/Rdtase_CS"/>
</dbReference>
<dbReference type="Pfam" id="PF00106">
    <property type="entry name" value="adh_short"/>
    <property type="match status" value="1"/>
</dbReference>
<sequence length="272" mass="29622">MAETVLITGASQGIGKATTLLFASKGYDVVLAARQSDRLEALAQQVKAIGRNAWAISTDVRDAEQVNSLVRAALASCGSIDVLINNAGIYSLGQVEQYSLEDWHQIIDTNLWGYIHTIHALLPHFLARGSGTIVNVGSIGGKIPIAYQVPYTTSKYAVTGLTEGLHAELSDKGIRVCGVHPNFIKTDLMERAIFLGKDGQEVQQRHDLVKKAIESPLLENPEDVAKAIWQAVKHPHSEIMVGSANVSQASYRLFPGLMDWIFKKIFGMKDNG</sequence>
<dbReference type="PANTHER" id="PTHR44196">
    <property type="entry name" value="DEHYDROGENASE/REDUCTASE SDR FAMILY MEMBER 7B"/>
    <property type="match status" value="1"/>
</dbReference>
<dbReference type="PROSITE" id="PS00061">
    <property type="entry name" value="ADH_SHORT"/>
    <property type="match status" value="1"/>
</dbReference>
<dbReference type="SUPFAM" id="SSF51735">
    <property type="entry name" value="NAD(P)-binding Rossmann-fold domains"/>
    <property type="match status" value="1"/>
</dbReference>
<dbReference type="InterPro" id="IPR002347">
    <property type="entry name" value="SDR_fam"/>
</dbReference>
<evidence type="ECO:0000256" key="1">
    <source>
        <dbReference type="ARBA" id="ARBA00006484"/>
    </source>
</evidence>
<name>A0A6J4MHU6_9CYAN</name>
<dbReference type="AlphaFoldDB" id="A0A6J4MHU6"/>
<dbReference type="PIRSF" id="PIRSF000126">
    <property type="entry name" value="11-beta-HSD1"/>
    <property type="match status" value="1"/>
</dbReference>
<dbReference type="PRINTS" id="PR00081">
    <property type="entry name" value="GDHRDH"/>
</dbReference>
<dbReference type="EMBL" id="CADCTZ010000666">
    <property type="protein sequence ID" value="CAA9359803.1"/>
    <property type="molecule type" value="Genomic_DNA"/>
</dbReference>